<feature type="transmembrane region" description="Helical" evidence="1">
    <location>
        <begin position="432"/>
        <end position="455"/>
    </location>
</feature>
<feature type="transmembrane region" description="Helical" evidence="1">
    <location>
        <begin position="177"/>
        <end position="200"/>
    </location>
</feature>
<evidence type="ECO:0000313" key="2">
    <source>
        <dbReference type="EMBL" id="OGK39191.1"/>
    </source>
</evidence>
<dbReference type="AlphaFoldDB" id="A0A1F7I755"/>
<feature type="transmembrane region" description="Helical" evidence="1">
    <location>
        <begin position="330"/>
        <end position="346"/>
    </location>
</feature>
<gene>
    <name evidence="2" type="ORF">A3F34_00420</name>
</gene>
<dbReference type="Pfam" id="PF10060">
    <property type="entry name" value="DUF2298"/>
    <property type="match status" value="2"/>
</dbReference>
<feature type="transmembrane region" description="Helical" evidence="1">
    <location>
        <begin position="6"/>
        <end position="24"/>
    </location>
</feature>
<name>A0A1F7I755_9BACT</name>
<dbReference type="PANTHER" id="PTHR10790:SF51">
    <property type="entry name" value="TETRATRICOPEPTIDE REPEAT PROTEIN"/>
    <property type="match status" value="1"/>
</dbReference>
<feature type="transmembrane region" description="Helical" evidence="1">
    <location>
        <begin position="352"/>
        <end position="367"/>
    </location>
</feature>
<feature type="transmembrane region" description="Helical" evidence="1">
    <location>
        <begin position="94"/>
        <end position="114"/>
    </location>
</feature>
<protein>
    <recommendedName>
        <fullName evidence="4">YYY membrane protein</fullName>
    </recommendedName>
</protein>
<feature type="transmembrane region" description="Helical" evidence="1">
    <location>
        <begin position="63"/>
        <end position="82"/>
    </location>
</feature>
<feature type="transmembrane region" description="Helical" evidence="1">
    <location>
        <begin position="374"/>
        <end position="393"/>
    </location>
</feature>
<dbReference type="EMBL" id="MGAE01000024">
    <property type="protein sequence ID" value="OGK39191.1"/>
    <property type="molecule type" value="Genomic_DNA"/>
</dbReference>
<dbReference type="InterPro" id="IPR018746">
    <property type="entry name" value="DUF2298"/>
</dbReference>
<evidence type="ECO:0000256" key="1">
    <source>
        <dbReference type="SAM" id="Phobius"/>
    </source>
</evidence>
<keyword evidence="1" id="KW-0812">Transmembrane</keyword>
<reference evidence="2 3" key="1">
    <citation type="journal article" date="2016" name="Nat. Commun.">
        <title>Thousands of microbial genomes shed light on interconnected biogeochemical processes in an aquifer system.</title>
        <authorList>
            <person name="Anantharaman K."/>
            <person name="Brown C.T."/>
            <person name="Hug L.A."/>
            <person name="Sharon I."/>
            <person name="Castelle C.J."/>
            <person name="Probst A.J."/>
            <person name="Thomas B.C."/>
            <person name="Singh A."/>
            <person name="Wilkins M.J."/>
            <person name="Karaoz U."/>
            <person name="Brodie E.L."/>
            <person name="Williams K.H."/>
            <person name="Hubbard S.S."/>
            <person name="Banfield J.F."/>
        </authorList>
    </citation>
    <scope>NUCLEOTIDE SEQUENCE [LARGE SCALE GENOMIC DNA]</scope>
</reference>
<evidence type="ECO:0008006" key="4">
    <source>
        <dbReference type="Google" id="ProtNLM"/>
    </source>
</evidence>
<keyword evidence="1" id="KW-1133">Transmembrane helix</keyword>
<proteinExistence type="predicted"/>
<feature type="transmembrane region" description="Helical" evidence="1">
    <location>
        <begin position="300"/>
        <end position="321"/>
    </location>
</feature>
<comment type="caution">
    <text evidence="2">The sequence shown here is derived from an EMBL/GenBank/DDBJ whole genome shotgun (WGS) entry which is preliminary data.</text>
</comment>
<feature type="transmembrane region" description="Helical" evidence="1">
    <location>
        <begin position="506"/>
        <end position="523"/>
    </location>
</feature>
<feature type="transmembrane region" description="Helical" evidence="1">
    <location>
        <begin position="36"/>
        <end position="57"/>
    </location>
</feature>
<feature type="transmembrane region" description="Helical" evidence="1">
    <location>
        <begin position="212"/>
        <end position="234"/>
    </location>
</feature>
<evidence type="ECO:0000313" key="3">
    <source>
        <dbReference type="Proteomes" id="UP000179024"/>
    </source>
</evidence>
<dbReference type="Proteomes" id="UP000179024">
    <property type="component" value="Unassembled WGS sequence"/>
</dbReference>
<dbReference type="PANTHER" id="PTHR10790">
    <property type="entry name" value="TPR-DOMAIN CONTAINING PROTEIN"/>
    <property type="match status" value="1"/>
</dbReference>
<keyword evidence="1" id="KW-0472">Membrane</keyword>
<accession>A0A1F7I755</accession>
<organism evidence="2 3">
    <name type="scientific">Candidatus Roizmanbacteria bacterium RIFCSPHIGHO2_12_FULL_44_10</name>
    <dbReference type="NCBI Taxonomy" id="1802054"/>
    <lineage>
        <taxon>Bacteria</taxon>
        <taxon>Candidatus Roizmaniibacteriota</taxon>
    </lineage>
</organism>
<feature type="transmembrane region" description="Helical" evidence="1">
    <location>
        <begin position="535"/>
        <end position="554"/>
    </location>
</feature>
<feature type="transmembrane region" description="Helical" evidence="1">
    <location>
        <begin position="467"/>
        <end position="486"/>
    </location>
</feature>
<sequence length="710" mass="81144">MQWFLMVGIWYLVLLFLGLVFFPITKKFFKSFYDYGYPFAKTVGIILVSYSIFVLSTYKVLEFSHLSLLLIIGIFAFINYRFFFPHKVFQGNRWIFLIIEEAVFLIALLFWAYIRSHEPSIHGLEKFMDFGFMNSVNRGSQLPAKDMWLAGSNINYYYFGHITGGILTKLSMLPGNITYNLILATLFALGITQTFSLGLHLGYIGFKKNLKLSVITGVLSSFIVNLGGNLHPIYALTKGYPNETPVPFWTLPAKYSIAKIFQIKEFFDRLPEGYWYPNATRFIPFTIHEFPLYSYVVADLHGHVFDIPFVLLTLTVLFVIFTEMKAKKPSLIYPVILGFLTSIHFMTNAFDGPIYLLLATVVLFFAYKSISQFVIGLSVMVLAFVFFNIPFSLNFEPFSSALGINCAPDFLVKMGKIGPLLFEKGNCQQSPLWMMAILWGFFLFNFLFLLIKTLFSRGKKELSSATSFSLILFAVSTLLIIVPEFLYAKDIYPAHFRANTMFKLGYQAFIMMGVASAYTFTLFKRDFGKSPIMTIIYLILFLPLFFLIALYPTFAIDSYYGGDGKQVTLDGSLWINDKYPEYKEIIDYLNANVKGQPVILEAQGDSYTDYDVVSSYTGLPTVAGWAVHEWLWRGTYDIVGAVIPDVQTIYESDDPEKVSQILKKYRVEYVIVGSNEKEKYKNLVTQQFEALGRSVFQSTNKAGTIYKIGY</sequence>